<dbReference type="Gene3D" id="3.90.320.10">
    <property type="match status" value="1"/>
</dbReference>
<name>A0A8D2Q612_VARKO</name>
<dbReference type="Proteomes" id="UP000694545">
    <property type="component" value="Unplaced"/>
</dbReference>
<evidence type="ECO:0000313" key="10">
    <source>
        <dbReference type="Proteomes" id="UP000694545"/>
    </source>
</evidence>
<dbReference type="HAMAP" id="MF_03030">
    <property type="entry name" value="MGME1"/>
    <property type="match status" value="1"/>
</dbReference>
<evidence type="ECO:0000256" key="4">
    <source>
        <dbReference type="ARBA" id="ARBA00022839"/>
    </source>
</evidence>
<feature type="active site" evidence="7">
    <location>
        <position position="109"/>
    </location>
</feature>
<keyword evidence="5 7" id="KW-0496">Mitochondrion</keyword>
<evidence type="ECO:0000256" key="5">
    <source>
        <dbReference type="ARBA" id="ARBA00023128"/>
    </source>
</evidence>
<keyword evidence="2" id="KW-0227">DNA damage</keyword>
<dbReference type="PANTHER" id="PTHR31340">
    <property type="entry name" value="MITOCHONDRIAL GENOME MAINTENANCE EXONUCLEASE 1"/>
    <property type="match status" value="1"/>
</dbReference>
<dbReference type="Pfam" id="PF12705">
    <property type="entry name" value="PDDEXK_1"/>
    <property type="match status" value="1"/>
</dbReference>
<dbReference type="GO" id="GO:0006264">
    <property type="term" value="P:mitochondrial DNA replication"/>
    <property type="evidence" value="ECO:0007669"/>
    <property type="project" value="TreeGrafter"/>
</dbReference>
<sequence>FNTVFENCFLITSSPLIPSNRIQGKLQNIKLVKNRPSSISNLFQQGKLFHTAVESLLLAKEIAAKEQEDDTGVSGYVRSVKHVIREVTGVRALESAVQHEALGYRGLVDCVAEYRGSLCLIDWKTSEKPKPFLQSTFDSPLQVVAYAGALNHDKNYDFQVNCGLVVIAYKDGSPAHSHYMDSALCDLYWDKWLLRLEEYREKEKEARAE</sequence>
<evidence type="ECO:0000256" key="7">
    <source>
        <dbReference type="HAMAP-Rule" id="MF_03030"/>
    </source>
</evidence>
<evidence type="ECO:0000256" key="3">
    <source>
        <dbReference type="ARBA" id="ARBA00022801"/>
    </source>
</evidence>
<keyword evidence="1 7" id="KW-0540">Nuclease</keyword>
<evidence type="ECO:0000259" key="8">
    <source>
        <dbReference type="Pfam" id="PF12705"/>
    </source>
</evidence>
<evidence type="ECO:0000256" key="1">
    <source>
        <dbReference type="ARBA" id="ARBA00022722"/>
    </source>
</evidence>
<comment type="similarity">
    <text evidence="7">Belongs to the MGME1 family.</text>
</comment>
<feature type="active site" evidence="7">
    <location>
        <position position="122"/>
    </location>
</feature>
<feature type="domain" description="PD-(D/E)XK endonuclease-like" evidence="8">
    <location>
        <begin position="70"/>
        <end position="157"/>
    </location>
</feature>
<proteinExistence type="inferred from homology"/>
<reference evidence="9" key="2">
    <citation type="submission" date="2025-09" db="UniProtKB">
        <authorList>
            <consortium name="Ensembl"/>
        </authorList>
    </citation>
    <scope>IDENTIFICATION</scope>
</reference>
<dbReference type="SUPFAM" id="SSF52980">
    <property type="entry name" value="Restriction endonuclease-like"/>
    <property type="match status" value="1"/>
</dbReference>
<dbReference type="Ensembl" id="ENSVKKT00000022731.1">
    <property type="protein sequence ID" value="ENSVKKP00000022180.1"/>
    <property type="gene ID" value="ENSVKKG00000014803.1"/>
</dbReference>
<dbReference type="OMA" id="ENCFLIT"/>
<feature type="active site" evidence="7">
    <location>
        <position position="124"/>
    </location>
</feature>
<comment type="function">
    <text evidence="7">Metal-dependent single-stranded DNA (ssDNA) exonuclease involved in mitochondrial genome maintenance. Has preference for 5'-3' exonuclease activity. Necessary for maintenance of proper 7S DNA levels. Probably involved in mitochondrial DNA (mtDNA) repair.</text>
</comment>
<dbReference type="FunFam" id="3.90.320.10:FF:000005">
    <property type="entry name" value="Mitochondrial genome maintenance exonuclease 1"/>
    <property type="match status" value="1"/>
</dbReference>
<keyword evidence="3 7" id="KW-0378">Hydrolase</keyword>
<dbReference type="GO" id="GO:0043504">
    <property type="term" value="P:mitochondrial DNA repair"/>
    <property type="evidence" value="ECO:0007669"/>
    <property type="project" value="UniProtKB-UniRule"/>
</dbReference>
<evidence type="ECO:0000256" key="2">
    <source>
        <dbReference type="ARBA" id="ARBA00022763"/>
    </source>
</evidence>
<keyword evidence="4 7" id="KW-0269">Exonuclease</keyword>
<reference evidence="9" key="1">
    <citation type="submission" date="2025-08" db="UniProtKB">
        <authorList>
            <consortium name="Ensembl"/>
        </authorList>
    </citation>
    <scope>IDENTIFICATION</scope>
</reference>
<comment type="subcellular location">
    <subcellularLocation>
        <location evidence="7">Mitochondrion</location>
    </subcellularLocation>
</comment>
<dbReference type="InterPro" id="IPR011335">
    <property type="entry name" value="Restrct_endonuc-II-like"/>
</dbReference>
<organism evidence="9 10">
    <name type="scientific">Varanus komodoensis</name>
    <name type="common">Komodo dragon</name>
    <dbReference type="NCBI Taxonomy" id="61221"/>
    <lineage>
        <taxon>Eukaryota</taxon>
        <taxon>Metazoa</taxon>
        <taxon>Chordata</taxon>
        <taxon>Craniata</taxon>
        <taxon>Vertebrata</taxon>
        <taxon>Euteleostomi</taxon>
        <taxon>Lepidosauria</taxon>
        <taxon>Squamata</taxon>
        <taxon>Bifurcata</taxon>
        <taxon>Unidentata</taxon>
        <taxon>Episquamata</taxon>
        <taxon>Toxicofera</taxon>
        <taxon>Anguimorpha</taxon>
        <taxon>Paleoanguimorpha</taxon>
        <taxon>Varanoidea</taxon>
        <taxon>Varanidae</taxon>
        <taxon>Varanus</taxon>
    </lineage>
</organism>
<evidence type="ECO:0000256" key="6">
    <source>
        <dbReference type="ARBA" id="ARBA00023204"/>
    </source>
</evidence>
<keyword evidence="10" id="KW-1185">Reference proteome</keyword>
<dbReference type="InterPro" id="IPR038726">
    <property type="entry name" value="PDDEXK_AddAB-type"/>
</dbReference>
<dbReference type="EC" id="3.1.-.-" evidence="7"/>
<protein>
    <recommendedName>
        <fullName evidence="7">Mitochondrial genome maintenance exonuclease 1</fullName>
        <ecNumber evidence="7">3.1.-.-</ecNumber>
    </recommendedName>
</protein>
<gene>
    <name evidence="7" type="primary">MGME1</name>
</gene>
<dbReference type="InterPro" id="IPR011604">
    <property type="entry name" value="PDDEXK-like_dom_sf"/>
</dbReference>
<accession>A0A8D2Q612</accession>
<evidence type="ECO:0000313" key="9">
    <source>
        <dbReference type="Ensembl" id="ENSVKKP00000022180.1"/>
    </source>
</evidence>
<dbReference type="AlphaFoldDB" id="A0A8D2Q612"/>
<dbReference type="PANTHER" id="PTHR31340:SF3">
    <property type="entry name" value="MITOCHONDRIAL GENOME MAINTENANCE EXONUCLEASE 1"/>
    <property type="match status" value="1"/>
</dbReference>
<keyword evidence="6" id="KW-0234">DNA repair</keyword>
<dbReference type="GO" id="GO:0008297">
    <property type="term" value="F:single-stranded DNA exodeoxyribonuclease activity"/>
    <property type="evidence" value="ECO:0007669"/>
    <property type="project" value="UniProtKB-UniRule"/>
</dbReference>
<dbReference type="GO" id="GO:0005739">
    <property type="term" value="C:mitochondrion"/>
    <property type="evidence" value="ECO:0007669"/>
    <property type="project" value="UniProtKB-SubCell"/>
</dbReference>